<dbReference type="KEGG" id="adl:AURDEDRAFT_187918"/>
<dbReference type="Proteomes" id="UP000006514">
    <property type="component" value="Unassembled WGS sequence"/>
</dbReference>
<dbReference type="Pfam" id="PF00646">
    <property type="entry name" value="F-box"/>
    <property type="match status" value="1"/>
</dbReference>
<keyword evidence="3" id="KW-1185">Reference proteome</keyword>
<organism evidence="2 3">
    <name type="scientific">Auricularia subglabra (strain TFB-10046 / SS5)</name>
    <name type="common">White-rot fungus</name>
    <name type="synonym">Auricularia delicata (strain TFB10046)</name>
    <dbReference type="NCBI Taxonomy" id="717982"/>
    <lineage>
        <taxon>Eukaryota</taxon>
        <taxon>Fungi</taxon>
        <taxon>Dikarya</taxon>
        <taxon>Basidiomycota</taxon>
        <taxon>Agaricomycotina</taxon>
        <taxon>Agaricomycetes</taxon>
        <taxon>Auriculariales</taxon>
        <taxon>Auriculariaceae</taxon>
        <taxon>Auricularia</taxon>
    </lineage>
</organism>
<evidence type="ECO:0000313" key="3">
    <source>
        <dbReference type="Proteomes" id="UP000006514"/>
    </source>
</evidence>
<dbReference type="InParanoid" id="J0D0R6"/>
<accession>J0D0R6</accession>
<dbReference type="AlphaFoldDB" id="J0D0R6"/>
<dbReference type="EMBL" id="JH687833">
    <property type="protein sequence ID" value="EJD37938.1"/>
    <property type="molecule type" value="Genomic_DNA"/>
</dbReference>
<gene>
    <name evidence="2" type="ORF">AURDEDRAFT_187918</name>
</gene>
<dbReference type="SUPFAM" id="SSF81383">
    <property type="entry name" value="F-box domain"/>
    <property type="match status" value="1"/>
</dbReference>
<evidence type="ECO:0000259" key="1">
    <source>
        <dbReference type="Pfam" id="PF00646"/>
    </source>
</evidence>
<dbReference type="Gene3D" id="1.20.1280.50">
    <property type="match status" value="1"/>
</dbReference>
<dbReference type="OrthoDB" id="3046363at2759"/>
<name>J0D0R6_AURST</name>
<proteinExistence type="predicted"/>
<protein>
    <recommendedName>
        <fullName evidence="1">F-box domain-containing protein</fullName>
    </recommendedName>
</protein>
<feature type="domain" description="F-box" evidence="1">
    <location>
        <begin position="41"/>
        <end position="72"/>
    </location>
</feature>
<evidence type="ECO:0000313" key="2">
    <source>
        <dbReference type="EMBL" id="EJD37938.1"/>
    </source>
</evidence>
<sequence>MDDMTSGLSAEILAECSGFLQQQGPEPGSTTPSNTGDPTLLLSPEMLAECFVFLDLRDLISASHVSRTWRSSALAFPALWSDIPITWPLYDPEAIINMAISRAGQRALDFEYHPFSSHIPGSLVAAVGKQMHRFRTFIWEYDFGSLDFTLPAPLLQKLVCGMHLISLPRDFLGGSVGNLHTLRLGDVRFPRECPALATLTHLLASYPWYLDGDMGFDRIFALCPQLEVLHLRNIQPREVSLPTGPAPRTLRLVKLHADADCDLVQVHKTWGVASPQVRLKMPLTTAYSMSSFLEGALDIAAAFEPHNKARIVANLPDSRRHTLVFYELEEVFQPAVVIAKIFNGMTSATAAQVRSLRLPLSVLGPVLASTARWSRISRLTVDMYEHDAYDTQPYEFGETYRRFRWTTLGCLRLMPQRFPRLSALALALHRKDPKKLPLLDDARELVQYLSVPGNCPLSEVLVHAFPADVVPSLSAENMSHPRIVFDV</sequence>
<dbReference type="InterPro" id="IPR001810">
    <property type="entry name" value="F-box_dom"/>
</dbReference>
<dbReference type="InterPro" id="IPR036047">
    <property type="entry name" value="F-box-like_dom_sf"/>
</dbReference>
<reference evidence="3" key="1">
    <citation type="journal article" date="2012" name="Science">
        <title>The Paleozoic origin of enzymatic lignin decomposition reconstructed from 31 fungal genomes.</title>
        <authorList>
            <person name="Floudas D."/>
            <person name="Binder M."/>
            <person name="Riley R."/>
            <person name="Barry K."/>
            <person name="Blanchette R.A."/>
            <person name="Henrissat B."/>
            <person name="Martinez A.T."/>
            <person name="Otillar R."/>
            <person name="Spatafora J.W."/>
            <person name="Yadav J.S."/>
            <person name="Aerts A."/>
            <person name="Benoit I."/>
            <person name="Boyd A."/>
            <person name="Carlson A."/>
            <person name="Copeland A."/>
            <person name="Coutinho P.M."/>
            <person name="de Vries R.P."/>
            <person name="Ferreira P."/>
            <person name="Findley K."/>
            <person name="Foster B."/>
            <person name="Gaskell J."/>
            <person name="Glotzer D."/>
            <person name="Gorecki P."/>
            <person name="Heitman J."/>
            <person name="Hesse C."/>
            <person name="Hori C."/>
            <person name="Igarashi K."/>
            <person name="Jurgens J.A."/>
            <person name="Kallen N."/>
            <person name="Kersten P."/>
            <person name="Kohler A."/>
            <person name="Kuees U."/>
            <person name="Kumar T.K.A."/>
            <person name="Kuo A."/>
            <person name="LaButti K."/>
            <person name="Larrondo L.F."/>
            <person name="Lindquist E."/>
            <person name="Ling A."/>
            <person name="Lombard V."/>
            <person name="Lucas S."/>
            <person name="Lundell T."/>
            <person name="Martin R."/>
            <person name="McLaughlin D.J."/>
            <person name="Morgenstern I."/>
            <person name="Morin E."/>
            <person name="Murat C."/>
            <person name="Nagy L.G."/>
            <person name="Nolan M."/>
            <person name="Ohm R.A."/>
            <person name="Patyshakuliyeva A."/>
            <person name="Rokas A."/>
            <person name="Ruiz-Duenas F.J."/>
            <person name="Sabat G."/>
            <person name="Salamov A."/>
            <person name="Samejima M."/>
            <person name="Schmutz J."/>
            <person name="Slot J.C."/>
            <person name="St John F."/>
            <person name="Stenlid J."/>
            <person name="Sun H."/>
            <person name="Sun S."/>
            <person name="Syed K."/>
            <person name="Tsang A."/>
            <person name="Wiebenga A."/>
            <person name="Young D."/>
            <person name="Pisabarro A."/>
            <person name="Eastwood D.C."/>
            <person name="Martin F."/>
            <person name="Cullen D."/>
            <person name="Grigoriev I.V."/>
            <person name="Hibbett D.S."/>
        </authorList>
    </citation>
    <scope>NUCLEOTIDE SEQUENCE [LARGE SCALE GENOMIC DNA]</scope>
    <source>
        <strain evidence="3">TFB10046</strain>
    </source>
</reference>